<gene>
    <name evidence="7" type="ORF">S12H4_02985</name>
</gene>
<keyword evidence="5" id="KW-0411">Iron-sulfur</keyword>
<evidence type="ECO:0000256" key="3">
    <source>
        <dbReference type="ARBA" id="ARBA00023002"/>
    </source>
</evidence>
<feature type="domain" description="Cysteine-rich" evidence="6">
    <location>
        <begin position="67"/>
        <end position="144"/>
    </location>
</feature>
<keyword evidence="1" id="KW-0004">4Fe-4S</keyword>
<evidence type="ECO:0000256" key="1">
    <source>
        <dbReference type="ARBA" id="ARBA00022485"/>
    </source>
</evidence>
<sequence length="166" mass="18936">LDKWFNILKPKNLLVLCTAGTNVFKNVLPHYGLTYKFDSIKSYIQYLWEKIENGTIQITNKLDMTVSIQDSCYSKMFGDDYMDLPRKILEAIGVKVIEIEACRENMRCCGIGGGFSMDSAYHTMKIRSATMRNIKEFKKVKVDAHFSNIVLGSSQYPPSALEKQLS</sequence>
<proteinExistence type="predicted"/>
<evidence type="ECO:0000259" key="6">
    <source>
        <dbReference type="Pfam" id="PF02754"/>
    </source>
</evidence>
<accession>X1SP06</accession>
<keyword evidence="4" id="KW-0408">Iron</keyword>
<evidence type="ECO:0000256" key="4">
    <source>
        <dbReference type="ARBA" id="ARBA00023004"/>
    </source>
</evidence>
<name>X1SP06_9ZZZZ</name>
<reference evidence="7" key="1">
    <citation type="journal article" date="2014" name="Front. Microbiol.">
        <title>High frequency of phylogenetically diverse reductive dehalogenase-homologous genes in deep subseafloor sedimentary metagenomes.</title>
        <authorList>
            <person name="Kawai M."/>
            <person name="Futagami T."/>
            <person name="Toyoda A."/>
            <person name="Takaki Y."/>
            <person name="Nishi S."/>
            <person name="Hori S."/>
            <person name="Arai W."/>
            <person name="Tsubouchi T."/>
            <person name="Morono Y."/>
            <person name="Uchiyama I."/>
            <person name="Ito T."/>
            <person name="Fujiyama A."/>
            <person name="Inagaki F."/>
            <person name="Takami H."/>
        </authorList>
    </citation>
    <scope>NUCLEOTIDE SEQUENCE</scope>
    <source>
        <strain evidence="7">Expedition CK06-06</strain>
    </source>
</reference>
<dbReference type="InterPro" id="IPR051460">
    <property type="entry name" value="HdrC_iron-sulfur_subunit"/>
</dbReference>
<dbReference type="GO" id="GO:0046872">
    <property type="term" value="F:metal ion binding"/>
    <property type="evidence" value="ECO:0007669"/>
    <property type="project" value="UniProtKB-KW"/>
</dbReference>
<feature type="non-terminal residue" evidence="7">
    <location>
        <position position="1"/>
    </location>
</feature>
<evidence type="ECO:0000313" key="7">
    <source>
        <dbReference type="EMBL" id="GAI69529.1"/>
    </source>
</evidence>
<comment type="caution">
    <text evidence="7">The sequence shown here is derived from an EMBL/GenBank/DDBJ whole genome shotgun (WGS) entry which is preliminary data.</text>
</comment>
<organism evidence="7">
    <name type="scientific">marine sediment metagenome</name>
    <dbReference type="NCBI Taxonomy" id="412755"/>
    <lineage>
        <taxon>unclassified sequences</taxon>
        <taxon>metagenomes</taxon>
        <taxon>ecological metagenomes</taxon>
    </lineage>
</organism>
<protein>
    <recommendedName>
        <fullName evidence="6">Cysteine-rich domain-containing protein</fullName>
    </recommendedName>
</protein>
<keyword evidence="2" id="KW-0479">Metal-binding</keyword>
<evidence type="ECO:0000256" key="2">
    <source>
        <dbReference type="ARBA" id="ARBA00022723"/>
    </source>
</evidence>
<dbReference type="GO" id="GO:0005886">
    <property type="term" value="C:plasma membrane"/>
    <property type="evidence" value="ECO:0007669"/>
    <property type="project" value="TreeGrafter"/>
</dbReference>
<dbReference type="Pfam" id="PF02754">
    <property type="entry name" value="CCG"/>
    <property type="match status" value="1"/>
</dbReference>
<dbReference type="PANTHER" id="PTHR43255">
    <property type="entry name" value="IRON-SULFUR-BINDING OXIDOREDUCTASE FADF-RELATED-RELATED"/>
    <property type="match status" value="1"/>
</dbReference>
<dbReference type="GO" id="GO:0016491">
    <property type="term" value="F:oxidoreductase activity"/>
    <property type="evidence" value="ECO:0007669"/>
    <property type="project" value="UniProtKB-KW"/>
</dbReference>
<dbReference type="EMBL" id="BARW01000794">
    <property type="protein sequence ID" value="GAI69529.1"/>
    <property type="molecule type" value="Genomic_DNA"/>
</dbReference>
<keyword evidence="3" id="KW-0560">Oxidoreductase</keyword>
<dbReference type="GO" id="GO:0051539">
    <property type="term" value="F:4 iron, 4 sulfur cluster binding"/>
    <property type="evidence" value="ECO:0007669"/>
    <property type="project" value="UniProtKB-KW"/>
</dbReference>
<dbReference type="PANTHER" id="PTHR43255:SF1">
    <property type="entry name" value="IRON-SULFUR-BINDING OXIDOREDUCTASE FADF-RELATED"/>
    <property type="match status" value="1"/>
</dbReference>
<dbReference type="AlphaFoldDB" id="X1SP06"/>
<evidence type="ECO:0000256" key="5">
    <source>
        <dbReference type="ARBA" id="ARBA00023014"/>
    </source>
</evidence>
<dbReference type="InterPro" id="IPR004017">
    <property type="entry name" value="Cys_rich_dom"/>
</dbReference>